<dbReference type="EMBL" id="MGKD01000001">
    <property type="protein sequence ID" value="OGN20597.1"/>
    <property type="molecule type" value="Genomic_DNA"/>
</dbReference>
<comment type="caution">
    <text evidence="8">The sequence shown here is derived from an EMBL/GenBank/DDBJ whole genome shotgun (WGS) entry which is preliminary data.</text>
</comment>
<dbReference type="PROSITE" id="PS00938">
    <property type="entry name" value="IF3"/>
    <property type="match status" value="1"/>
</dbReference>
<evidence type="ECO:0000256" key="2">
    <source>
        <dbReference type="ARBA" id="ARBA00022540"/>
    </source>
</evidence>
<dbReference type="SUPFAM" id="SSF54364">
    <property type="entry name" value="Translation initiation factor IF3, N-terminal domain"/>
    <property type="match status" value="1"/>
</dbReference>
<dbReference type="InterPro" id="IPR001288">
    <property type="entry name" value="Translation_initiation_fac_3"/>
</dbReference>
<evidence type="ECO:0000256" key="4">
    <source>
        <dbReference type="NCBIfam" id="TIGR00168"/>
    </source>
</evidence>
<comment type="function">
    <text evidence="5">IF-3 binds to the 30S ribosomal subunit and shifts the equilibrium between 70S ribosomes and their 50S and 30S subunits in favor of the free subunits, thus enhancing the availability of 30S subunits on which protein synthesis initiation begins.</text>
</comment>
<evidence type="ECO:0000256" key="1">
    <source>
        <dbReference type="ARBA" id="ARBA00005439"/>
    </source>
</evidence>
<dbReference type="NCBIfam" id="TIGR00168">
    <property type="entry name" value="infC"/>
    <property type="match status" value="1"/>
</dbReference>
<feature type="domain" description="Translation initiation factor 3 C-terminal" evidence="6">
    <location>
        <begin position="97"/>
        <end position="175"/>
    </location>
</feature>
<keyword evidence="2 5" id="KW-0396">Initiation factor</keyword>
<dbReference type="InterPro" id="IPR019814">
    <property type="entry name" value="Translation_initiation_fac_3_N"/>
</dbReference>
<dbReference type="GO" id="GO:0005737">
    <property type="term" value="C:cytoplasm"/>
    <property type="evidence" value="ECO:0007669"/>
    <property type="project" value="UniProtKB-SubCell"/>
</dbReference>
<keyword evidence="3 5" id="KW-0648">Protein biosynthesis</keyword>
<evidence type="ECO:0000259" key="7">
    <source>
        <dbReference type="Pfam" id="PF05198"/>
    </source>
</evidence>
<dbReference type="Gene3D" id="3.30.110.10">
    <property type="entry name" value="Translation initiation factor 3 (IF-3), C-terminal domain"/>
    <property type="match status" value="1"/>
</dbReference>
<proteinExistence type="inferred from homology"/>
<protein>
    <recommendedName>
        <fullName evidence="4 5">Translation initiation factor IF-3</fullName>
    </recommendedName>
</protein>
<feature type="domain" description="Translation initiation factor 3 N-terminal" evidence="7">
    <location>
        <begin position="21"/>
        <end position="88"/>
    </location>
</feature>
<organism evidence="8 9">
    <name type="scientific">Candidatus Yanofskybacteria bacterium RIFCSPHIGHO2_12_FULL_45_19b</name>
    <dbReference type="NCBI Taxonomy" id="1802689"/>
    <lineage>
        <taxon>Bacteria</taxon>
        <taxon>Candidatus Yanofskyibacteriota</taxon>
    </lineage>
</organism>
<evidence type="ECO:0000313" key="8">
    <source>
        <dbReference type="EMBL" id="OGN20597.1"/>
    </source>
</evidence>
<dbReference type="Proteomes" id="UP000177478">
    <property type="component" value="Unassembled WGS sequence"/>
</dbReference>
<dbReference type="GO" id="GO:0043022">
    <property type="term" value="F:ribosome binding"/>
    <property type="evidence" value="ECO:0007669"/>
    <property type="project" value="TreeGrafter"/>
</dbReference>
<dbReference type="SUPFAM" id="SSF55200">
    <property type="entry name" value="Translation initiation factor IF3, C-terminal domain"/>
    <property type="match status" value="1"/>
</dbReference>
<gene>
    <name evidence="8" type="ORF">A3F25_01590</name>
</gene>
<dbReference type="InterPro" id="IPR036787">
    <property type="entry name" value="T_IF-3_N_sf"/>
</dbReference>
<comment type="subcellular location">
    <subcellularLocation>
        <location evidence="5">Cytoplasm</location>
    </subcellularLocation>
</comment>
<dbReference type="AlphaFoldDB" id="A0A1F8G5G1"/>
<dbReference type="InterPro" id="IPR036788">
    <property type="entry name" value="T_IF-3_C_sf"/>
</dbReference>
<dbReference type="Gene3D" id="3.10.20.80">
    <property type="entry name" value="Translation initiation factor 3 (IF-3), N-terminal domain"/>
    <property type="match status" value="1"/>
</dbReference>
<comment type="subunit">
    <text evidence="5">Monomer.</text>
</comment>
<dbReference type="InterPro" id="IPR019815">
    <property type="entry name" value="Translation_initiation_fac_3_C"/>
</dbReference>
<dbReference type="PANTHER" id="PTHR10938">
    <property type="entry name" value="TRANSLATION INITIATION FACTOR IF-3"/>
    <property type="match status" value="1"/>
</dbReference>
<dbReference type="Pfam" id="PF05198">
    <property type="entry name" value="IF3_N"/>
    <property type="match status" value="1"/>
</dbReference>
<comment type="similarity">
    <text evidence="1 5">Belongs to the IF-3 family.</text>
</comment>
<sequence length="185" mass="20888">MGRPYFQRRPQPAPTNRPKANLQIRALQLRIIGTEGEQLGVMSTSDALKLAQEQGLDLIEISPNVNPPIAKILDYGKYMYQQEKSGKNKKASQAGQIEIKNVRVGLKTGEHDMQVKAALADKFLQKNHKVKLEIALRGREKKFRDLAKVKLITFMSYLLEPNIVEEQPKATPNGFAAIVKRNKKK</sequence>
<evidence type="ECO:0000313" key="9">
    <source>
        <dbReference type="Proteomes" id="UP000177478"/>
    </source>
</evidence>
<dbReference type="PANTHER" id="PTHR10938:SF0">
    <property type="entry name" value="TRANSLATION INITIATION FACTOR IF-3, MITOCHONDRIAL"/>
    <property type="match status" value="1"/>
</dbReference>
<evidence type="ECO:0000256" key="3">
    <source>
        <dbReference type="ARBA" id="ARBA00022917"/>
    </source>
</evidence>
<evidence type="ECO:0000256" key="5">
    <source>
        <dbReference type="RuleBase" id="RU000646"/>
    </source>
</evidence>
<evidence type="ECO:0000259" key="6">
    <source>
        <dbReference type="Pfam" id="PF00707"/>
    </source>
</evidence>
<dbReference type="GO" id="GO:0032790">
    <property type="term" value="P:ribosome disassembly"/>
    <property type="evidence" value="ECO:0007669"/>
    <property type="project" value="TreeGrafter"/>
</dbReference>
<name>A0A1F8G5G1_9BACT</name>
<dbReference type="GO" id="GO:0003743">
    <property type="term" value="F:translation initiation factor activity"/>
    <property type="evidence" value="ECO:0007669"/>
    <property type="project" value="UniProtKB-UniRule"/>
</dbReference>
<dbReference type="InterPro" id="IPR019813">
    <property type="entry name" value="Translation_initiation_fac3_CS"/>
</dbReference>
<dbReference type="STRING" id="1802689.A3F25_01590"/>
<reference evidence="8 9" key="1">
    <citation type="journal article" date="2016" name="Nat. Commun.">
        <title>Thousands of microbial genomes shed light on interconnected biogeochemical processes in an aquifer system.</title>
        <authorList>
            <person name="Anantharaman K."/>
            <person name="Brown C.T."/>
            <person name="Hug L.A."/>
            <person name="Sharon I."/>
            <person name="Castelle C.J."/>
            <person name="Probst A.J."/>
            <person name="Thomas B.C."/>
            <person name="Singh A."/>
            <person name="Wilkins M.J."/>
            <person name="Karaoz U."/>
            <person name="Brodie E.L."/>
            <person name="Williams K.H."/>
            <person name="Hubbard S.S."/>
            <person name="Banfield J.F."/>
        </authorList>
    </citation>
    <scope>NUCLEOTIDE SEQUENCE [LARGE SCALE GENOMIC DNA]</scope>
</reference>
<dbReference type="Pfam" id="PF00707">
    <property type="entry name" value="IF3_C"/>
    <property type="match status" value="1"/>
</dbReference>
<accession>A0A1F8G5G1</accession>